<feature type="domain" description="WRKY" evidence="11">
    <location>
        <begin position="381"/>
        <end position="446"/>
    </location>
</feature>
<dbReference type="Pfam" id="PF03106">
    <property type="entry name" value="WRKY"/>
    <property type="match status" value="2"/>
</dbReference>
<dbReference type="PANTHER" id="PTHR31221:SF125">
    <property type="entry name" value="WRKY TRANSCRIPTION FACTOR 1"/>
    <property type="match status" value="1"/>
</dbReference>
<evidence type="ECO:0000256" key="6">
    <source>
        <dbReference type="ARBA" id="ARBA00023125"/>
    </source>
</evidence>
<evidence type="ECO:0000313" key="12">
    <source>
        <dbReference type="EMBL" id="KAG8387211.1"/>
    </source>
</evidence>
<keyword evidence="4" id="KW-0862">Zinc</keyword>
<keyword evidence="13" id="KW-1185">Reference proteome</keyword>
<feature type="compositionally biased region" description="Basic and acidic residues" evidence="10">
    <location>
        <begin position="82"/>
        <end position="93"/>
    </location>
</feature>
<gene>
    <name evidence="12" type="ORF">BUALT_Bualt03G0229600</name>
</gene>
<keyword evidence="7" id="KW-0804">Transcription</keyword>
<evidence type="ECO:0000256" key="8">
    <source>
        <dbReference type="ARBA" id="ARBA00023242"/>
    </source>
</evidence>
<feature type="compositionally biased region" description="Basic and acidic residues" evidence="10">
    <location>
        <begin position="342"/>
        <end position="359"/>
    </location>
</feature>
<organism evidence="12 13">
    <name type="scientific">Buddleja alternifolia</name>
    <dbReference type="NCBI Taxonomy" id="168488"/>
    <lineage>
        <taxon>Eukaryota</taxon>
        <taxon>Viridiplantae</taxon>
        <taxon>Streptophyta</taxon>
        <taxon>Embryophyta</taxon>
        <taxon>Tracheophyta</taxon>
        <taxon>Spermatophyta</taxon>
        <taxon>Magnoliopsida</taxon>
        <taxon>eudicotyledons</taxon>
        <taxon>Gunneridae</taxon>
        <taxon>Pentapetalae</taxon>
        <taxon>asterids</taxon>
        <taxon>lamiids</taxon>
        <taxon>Lamiales</taxon>
        <taxon>Scrophulariaceae</taxon>
        <taxon>Buddlejeae</taxon>
        <taxon>Buddleja</taxon>
    </lineage>
</organism>
<dbReference type="GO" id="GO:0003700">
    <property type="term" value="F:DNA-binding transcription factor activity"/>
    <property type="evidence" value="ECO:0007669"/>
    <property type="project" value="InterPro"/>
</dbReference>
<feature type="compositionally biased region" description="Basic and acidic residues" evidence="10">
    <location>
        <begin position="461"/>
        <end position="470"/>
    </location>
</feature>
<keyword evidence="2" id="KW-0479">Metal-binding</keyword>
<evidence type="ECO:0000256" key="7">
    <source>
        <dbReference type="ARBA" id="ARBA00023163"/>
    </source>
</evidence>
<evidence type="ECO:0000256" key="1">
    <source>
        <dbReference type="ARBA" id="ARBA00004123"/>
    </source>
</evidence>
<dbReference type="EMBL" id="WHWC01000003">
    <property type="protein sequence ID" value="KAG8387211.1"/>
    <property type="molecule type" value="Genomic_DNA"/>
</dbReference>
<evidence type="ECO:0000256" key="10">
    <source>
        <dbReference type="SAM" id="MobiDB-lite"/>
    </source>
</evidence>
<feature type="domain" description="WRKY" evidence="11">
    <location>
        <begin position="216"/>
        <end position="280"/>
    </location>
</feature>
<dbReference type="Proteomes" id="UP000826271">
    <property type="component" value="Unassembled WGS sequence"/>
</dbReference>
<evidence type="ECO:0000313" key="13">
    <source>
        <dbReference type="Proteomes" id="UP000826271"/>
    </source>
</evidence>
<feature type="compositionally biased region" description="Polar residues" evidence="10">
    <location>
        <begin position="203"/>
        <end position="213"/>
    </location>
</feature>
<dbReference type="GO" id="GO:0046872">
    <property type="term" value="F:metal ion binding"/>
    <property type="evidence" value="ECO:0007669"/>
    <property type="project" value="UniProtKB-KW"/>
</dbReference>
<evidence type="ECO:0000256" key="5">
    <source>
        <dbReference type="ARBA" id="ARBA00023015"/>
    </source>
</evidence>
<keyword evidence="5" id="KW-0805">Transcription regulation</keyword>
<feature type="compositionally biased region" description="Polar residues" evidence="10">
    <location>
        <begin position="65"/>
        <end position="78"/>
    </location>
</feature>
<dbReference type="PROSITE" id="PS50811">
    <property type="entry name" value="WRKY"/>
    <property type="match status" value="2"/>
</dbReference>
<accession>A0AAV6Y2W6</accession>
<comment type="subcellular location">
    <subcellularLocation>
        <location evidence="1">Nucleus</location>
    </subcellularLocation>
</comment>
<evidence type="ECO:0000256" key="2">
    <source>
        <dbReference type="ARBA" id="ARBA00022723"/>
    </source>
</evidence>
<feature type="region of interest" description="Disordered" evidence="10">
    <location>
        <begin position="447"/>
        <end position="480"/>
    </location>
</feature>
<dbReference type="InterPro" id="IPR044810">
    <property type="entry name" value="WRKY_plant"/>
</dbReference>
<evidence type="ECO:0000256" key="3">
    <source>
        <dbReference type="ARBA" id="ARBA00022737"/>
    </source>
</evidence>
<feature type="compositionally biased region" description="Basic and acidic residues" evidence="10">
    <location>
        <begin position="24"/>
        <end position="60"/>
    </location>
</feature>
<feature type="region of interest" description="Disordered" evidence="10">
    <location>
        <begin position="1"/>
        <end position="106"/>
    </location>
</feature>
<dbReference type="AlphaFoldDB" id="A0AAV6Y2W6"/>
<dbReference type="GO" id="GO:0043565">
    <property type="term" value="F:sequence-specific DNA binding"/>
    <property type="evidence" value="ECO:0007669"/>
    <property type="project" value="InterPro"/>
</dbReference>
<reference evidence="12" key="1">
    <citation type="submission" date="2019-10" db="EMBL/GenBank/DDBJ databases">
        <authorList>
            <person name="Zhang R."/>
            <person name="Pan Y."/>
            <person name="Wang J."/>
            <person name="Ma R."/>
            <person name="Yu S."/>
        </authorList>
    </citation>
    <scope>NUCLEOTIDE SEQUENCE</scope>
    <source>
        <strain evidence="12">LA-IB0</strain>
        <tissue evidence="12">Leaf</tissue>
    </source>
</reference>
<dbReference type="FunFam" id="2.20.25.80:FF:000003">
    <property type="entry name" value="WRKY transcription factor 57"/>
    <property type="match status" value="1"/>
</dbReference>
<keyword evidence="8" id="KW-0539">Nucleus</keyword>
<keyword evidence="3" id="KW-0677">Repeat</keyword>
<feature type="region of interest" description="Disordered" evidence="10">
    <location>
        <begin position="187"/>
        <end position="213"/>
    </location>
</feature>
<comment type="similarity">
    <text evidence="9">Belongs to the WRKY group I family.</text>
</comment>
<feature type="compositionally biased region" description="Basic and acidic residues" evidence="10">
    <location>
        <begin position="187"/>
        <end position="198"/>
    </location>
</feature>
<comment type="caution">
    <text evidence="12">The sequence shown here is derived from an EMBL/GenBank/DDBJ whole genome shotgun (WGS) entry which is preliminary data.</text>
</comment>
<protein>
    <recommendedName>
        <fullName evidence="11">WRKY domain-containing protein</fullName>
    </recommendedName>
</protein>
<feature type="region of interest" description="Disordered" evidence="10">
    <location>
        <begin position="298"/>
        <end position="369"/>
    </location>
</feature>
<dbReference type="SMART" id="SM00774">
    <property type="entry name" value="WRKY"/>
    <property type="match status" value="2"/>
</dbReference>
<dbReference type="InterPro" id="IPR003657">
    <property type="entry name" value="WRKY_dom"/>
</dbReference>
<evidence type="ECO:0000256" key="4">
    <source>
        <dbReference type="ARBA" id="ARBA00022833"/>
    </source>
</evidence>
<feature type="compositionally biased region" description="Polar residues" evidence="10">
    <location>
        <begin position="1"/>
        <end position="22"/>
    </location>
</feature>
<dbReference type="GO" id="GO:0005634">
    <property type="term" value="C:nucleus"/>
    <property type="evidence" value="ECO:0007669"/>
    <property type="project" value="UniProtKB-SubCell"/>
</dbReference>
<keyword evidence="6" id="KW-0238">DNA-binding</keyword>
<name>A0AAV6Y2W6_9LAMI</name>
<dbReference type="InterPro" id="IPR036576">
    <property type="entry name" value="WRKY_dom_sf"/>
</dbReference>
<evidence type="ECO:0000256" key="9">
    <source>
        <dbReference type="ARBA" id="ARBA00061157"/>
    </source>
</evidence>
<dbReference type="PANTHER" id="PTHR31221">
    <property type="entry name" value="WRKY TRANSCRIPTION FACTOR PROTEIN 1-RELATED"/>
    <property type="match status" value="1"/>
</dbReference>
<dbReference type="SUPFAM" id="SSF118290">
    <property type="entry name" value="WRKY DNA-binding domain"/>
    <property type="match status" value="2"/>
</dbReference>
<evidence type="ECO:0000259" key="11">
    <source>
        <dbReference type="PROSITE" id="PS50811"/>
    </source>
</evidence>
<dbReference type="Gene3D" id="2.20.25.80">
    <property type="entry name" value="WRKY domain"/>
    <property type="match status" value="2"/>
</dbReference>
<sequence length="489" mass="54640">MSSVTPSTVQHTSEMNEVSPATKQEPDDLHQRQRSDATHDVSESHEEERTMSCKIEKDLHLPMQKPSSNSELLAQQSKLKSRVLEKLQPRRNPDTGGSCSQSDQVSVLSSVSEKLSIIPKEKPKTNSLQPRQCLDAGNHAFVSKEEKNICREIVTVPENLIEMPTLSVGVPVLQSDQQNLTHFKKSEKVEKLQPRRNPDPGVQVSQIDAESTPSRVVEKGLDDGYNWRKYGQKLVKGNEFVRSYYKCTFPSCQAKKQVERSYDWCKTEVNYLGKHEHPKPQPNPQVIPEMAFMTASKTGVKPSTDHGSANQHMTPTETSGQSIVARSGDGVARAVSPSNDNSNDKDVYPDSKRQKRETTSVDDNLLNRPSNDFRHVVQTLSEVDLVNDGYRWRKYGQKLVKGNPNPRSYYRCSNAGCPVKKHVERASHDPKVVITTYEGKHVHDIPPSRTVTQTTAGADATKNEESRSKPGETNPNSVGLEMVLHVSAN</sequence>
<proteinExistence type="inferred from homology"/>
<dbReference type="FunFam" id="2.20.25.80:FF:000006">
    <property type="entry name" value="WRKY transcription factor"/>
    <property type="match status" value="1"/>
</dbReference>
<feature type="compositionally biased region" description="Polar residues" evidence="10">
    <location>
        <begin position="305"/>
        <end position="324"/>
    </location>
</feature>